<keyword evidence="3 6" id="KW-1133">Transmembrane helix</keyword>
<proteinExistence type="predicted"/>
<comment type="subcellular location">
    <subcellularLocation>
        <location evidence="1">Membrane</location>
        <topology evidence="1">Multi-pass membrane protein</topology>
    </subcellularLocation>
</comment>
<evidence type="ECO:0000256" key="3">
    <source>
        <dbReference type="ARBA" id="ARBA00022989"/>
    </source>
</evidence>
<reference evidence="9" key="1">
    <citation type="journal article" date="2023" name="Mol. Biol. Evol.">
        <title>Third-Generation Sequencing Reveals the Adaptive Role of the Epigenome in Three Deep-Sea Polychaetes.</title>
        <authorList>
            <person name="Perez M."/>
            <person name="Aroh O."/>
            <person name="Sun Y."/>
            <person name="Lan Y."/>
            <person name="Juniper S.K."/>
            <person name="Young C.R."/>
            <person name="Angers B."/>
            <person name="Qian P.Y."/>
        </authorList>
    </citation>
    <scope>NUCLEOTIDE SEQUENCE</scope>
    <source>
        <strain evidence="9">P08H-3</strain>
    </source>
</reference>
<dbReference type="GO" id="GO:0007268">
    <property type="term" value="P:chemical synaptic transmission"/>
    <property type="evidence" value="ECO:0007669"/>
    <property type="project" value="TreeGrafter"/>
</dbReference>
<dbReference type="EMBL" id="JAODUP010000936">
    <property type="protein sequence ID" value="KAK2142587.1"/>
    <property type="molecule type" value="Genomic_DNA"/>
</dbReference>
<feature type="transmembrane region" description="Helical" evidence="6">
    <location>
        <begin position="110"/>
        <end position="129"/>
    </location>
</feature>
<evidence type="ECO:0000256" key="2">
    <source>
        <dbReference type="ARBA" id="ARBA00022692"/>
    </source>
</evidence>
<feature type="domain" description="SLC12A transporter C-terminal" evidence="8">
    <location>
        <begin position="944"/>
        <end position="1013"/>
    </location>
</feature>
<name>A0AAD9IX59_9ANNE</name>
<dbReference type="GO" id="GO:0015379">
    <property type="term" value="F:potassium:chloride symporter activity"/>
    <property type="evidence" value="ECO:0007669"/>
    <property type="project" value="TreeGrafter"/>
</dbReference>
<evidence type="ECO:0008006" key="11">
    <source>
        <dbReference type="Google" id="ProtNLM"/>
    </source>
</evidence>
<feature type="region of interest" description="Disordered" evidence="5">
    <location>
        <begin position="898"/>
        <end position="927"/>
    </location>
</feature>
<evidence type="ECO:0000313" key="10">
    <source>
        <dbReference type="Proteomes" id="UP001208570"/>
    </source>
</evidence>
<dbReference type="PANTHER" id="PTHR11827">
    <property type="entry name" value="SOLUTE CARRIER FAMILY 12, CATION COTRANSPORTERS"/>
    <property type="match status" value="1"/>
</dbReference>
<dbReference type="Pfam" id="PF03522">
    <property type="entry name" value="SLC12"/>
    <property type="match status" value="3"/>
</dbReference>
<evidence type="ECO:0000259" key="8">
    <source>
        <dbReference type="Pfam" id="PF03522"/>
    </source>
</evidence>
<dbReference type="GO" id="GO:0045202">
    <property type="term" value="C:synapse"/>
    <property type="evidence" value="ECO:0007669"/>
    <property type="project" value="GOC"/>
</dbReference>
<feature type="transmembrane region" description="Helical" evidence="6">
    <location>
        <begin position="310"/>
        <end position="332"/>
    </location>
</feature>
<dbReference type="Pfam" id="PF00324">
    <property type="entry name" value="AA_permease"/>
    <property type="match status" value="2"/>
</dbReference>
<dbReference type="GO" id="GO:0055064">
    <property type="term" value="P:chloride ion homeostasis"/>
    <property type="evidence" value="ECO:0007669"/>
    <property type="project" value="TreeGrafter"/>
</dbReference>
<dbReference type="GO" id="GO:0006884">
    <property type="term" value="P:cell volume homeostasis"/>
    <property type="evidence" value="ECO:0007669"/>
    <property type="project" value="TreeGrafter"/>
</dbReference>
<feature type="domain" description="SLC12A transporter C-terminal" evidence="8">
    <location>
        <begin position="689"/>
        <end position="764"/>
    </location>
</feature>
<dbReference type="GO" id="GO:1990573">
    <property type="term" value="P:potassium ion import across plasma membrane"/>
    <property type="evidence" value="ECO:0007669"/>
    <property type="project" value="TreeGrafter"/>
</dbReference>
<sequence>MFVRLAWIVGSMGTIEAFFMVLMCCITTFVTAISMSAIATNGMVQAGGSYFMISRNLGPECGGAVGICFYLANTFGTDLYILGAIEIFLQYMAPQLAFFGDIHHNPWNNFRVYGTVVIVLLTIVVAVGVKFVQLFAPFSLACVIVSILSIFIGSFQANADNRDVRLCLIGERLMSLPNYKSSPDNVSSTLDAGWCSNDTGGELHSRYCAFDNLTDSYVCDSYWQEHSNNVRYIPGIPGMASNIIKDNMFHHYLKEGEITPGVQGDSNRGEIVADMTTTFVALCAIYFPSVTGIMTGSNMSGDLRDPQKSIPIGTILAQLTCSFVYLSFVLLFGSTSEGALLRDKYGQSQGGSLLAANLCWPNHWVVLIGAFCSTIGAALQCLTSAPRLLQAIARDNIIPFLDCLRVTTKKGEPMRAIFVTAFIAECGILIASLDYVAPVIDVFFLMCYGFVNLTCAIQTLLQTPSWRPRFKYYHWTLSILGVCLNLALSIIAGWYYALGAFSIGAFIYKYVEFKGGEKEWGDGITGLSMLAAQRALLKLEEGDPHTKNWRPQLLVLCKLNADQQPKYRRVISLASQLKAGKGLTVMAGVLEGDRVEMAKKAHIAKENMKRLMDEDRVKGFAKVMVARNITEGLNIFVQTVGLGGLKPNTVMVGWPYGWRQSQEERSWKVFLETVKVVTAMDLALLVPRNIDNFPSDQERMEKSIDVWWIVHDGGLLLLLSFLLKHHKVWRNCPLRIFTVAQMTDNSIQLKKDLEMFLYQLRINADVFVEEMYNSDISAYTVERTLDMEKRAKMLREIKLGRRGTCCEVIIEFENVMFQIQELVDASHKRESEEGTPIDGHSSHSGSTKKLSVHVTPVQSDGEEEKQATLQIDDGNDVHFTFTPVDPAREQLLNTLQSTKDEDLEGSNEDEQADSDNRNVGFNLDDDDERVAEDRKKLNRVRSCLMRMHTAVRLNSTIRSRSQDADLVILNFPAPPARLSAEENYMEYLEALTEGLNRVLMVRGSGKEVVTIYS</sequence>
<evidence type="ECO:0000259" key="7">
    <source>
        <dbReference type="Pfam" id="PF00324"/>
    </source>
</evidence>
<feature type="transmembrane region" description="Helical" evidence="6">
    <location>
        <begin position="135"/>
        <end position="155"/>
    </location>
</feature>
<evidence type="ECO:0000256" key="1">
    <source>
        <dbReference type="ARBA" id="ARBA00004141"/>
    </source>
</evidence>
<organism evidence="9 10">
    <name type="scientific">Paralvinella palmiformis</name>
    <dbReference type="NCBI Taxonomy" id="53620"/>
    <lineage>
        <taxon>Eukaryota</taxon>
        <taxon>Metazoa</taxon>
        <taxon>Spiralia</taxon>
        <taxon>Lophotrochozoa</taxon>
        <taxon>Annelida</taxon>
        <taxon>Polychaeta</taxon>
        <taxon>Sedentaria</taxon>
        <taxon>Canalipalpata</taxon>
        <taxon>Terebellida</taxon>
        <taxon>Terebelliformia</taxon>
        <taxon>Alvinellidae</taxon>
        <taxon>Paralvinella</taxon>
    </lineage>
</organism>
<dbReference type="InterPro" id="IPR018491">
    <property type="entry name" value="SLC12_C"/>
</dbReference>
<dbReference type="GO" id="GO:0055075">
    <property type="term" value="P:potassium ion homeostasis"/>
    <property type="evidence" value="ECO:0007669"/>
    <property type="project" value="TreeGrafter"/>
</dbReference>
<keyword evidence="2 6" id="KW-0812">Transmembrane</keyword>
<dbReference type="InterPro" id="IPR004842">
    <property type="entry name" value="SLC12A_fam"/>
</dbReference>
<keyword evidence="4 6" id="KW-0472">Membrane</keyword>
<evidence type="ECO:0000256" key="6">
    <source>
        <dbReference type="SAM" id="Phobius"/>
    </source>
</evidence>
<feature type="region of interest" description="Disordered" evidence="5">
    <location>
        <begin position="827"/>
        <end position="880"/>
    </location>
</feature>
<feature type="domain" description="Amino acid permease/ SLC12A" evidence="7">
    <location>
        <begin position="1"/>
        <end position="160"/>
    </location>
</feature>
<feature type="domain" description="SLC12A transporter C-terminal" evidence="8">
    <location>
        <begin position="571"/>
        <end position="688"/>
    </location>
</feature>
<feature type="compositionally biased region" description="Acidic residues" evidence="5">
    <location>
        <begin position="901"/>
        <end position="913"/>
    </location>
</feature>
<evidence type="ECO:0000256" key="4">
    <source>
        <dbReference type="ARBA" id="ARBA00023136"/>
    </source>
</evidence>
<evidence type="ECO:0000313" key="9">
    <source>
        <dbReference type="EMBL" id="KAK2142587.1"/>
    </source>
</evidence>
<dbReference type="PANTHER" id="PTHR11827:SF73">
    <property type="entry name" value="KAZACHOC, ISOFORM G"/>
    <property type="match status" value="1"/>
</dbReference>
<feature type="transmembrane region" description="Helical" evidence="6">
    <location>
        <begin position="17"/>
        <end position="44"/>
    </location>
</feature>
<dbReference type="Proteomes" id="UP001208570">
    <property type="component" value="Unassembled WGS sequence"/>
</dbReference>
<dbReference type="AlphaFoldDB" id="A0AAD9IX59"/>
<feature type="transmembrane region" description="Helical" evidence="6">
    <location>
        <begin position="442"/>
        <end position="460"/>
    </location>
</feature>
<accession>A0AAD9IX59</accession>
<comment type="caution">
    <text evidence="9">The sequence shown here is derived from an EMBL/GenBank/DDBJ whole genome shotgun (WGS) entry which is preliminary data.</text>
</comment>
<feature type="transmembrane region" description="Helical" evidence="6">
    <location>
        <begin position="472"/>
        <end position="488"/>
    </location>
</feature>
<dbReference type="Gene3D" id="1.20.1740.10">
    <property type="entry name" value="Amino acid/polyamine transporter I"/>
    <property type="match status" value="1"/>
</dbReference>
<protein>
    <recommendedName>
        <fullName evidence="11">Solute carrier family 12 member 6</fullName>
    </recommendedName>
</protein>
<feature type="transmembrane region" description="Helical" evidence="6">
    <location>
        <begin position="271"/>
        <end position="290"/>
    </location>
</feature>
<gene>
    <name evidence="9" type="ORF">LSH36_936g00032</name>
</gene>
<evidence type="ECO:0000256" key="5">
    <source>
        <dbReference type="SAM" id="MobiDB-lite"/>
    </source>
</evidence>
<dbReference type="InterPro" id="IPR004841">
    <property type="entry name" value="AA-permease/SLC12A_dom"/>
</dbReference>
<dbReference type="GO" id="GO:0005886">
    <property type="term" value="C:plasma membrane"/>
    <property type="evidence" value="ECO:0007669"/>
    <property type="project" value="TreeGrafter"/>
</dbReference>
<keyword evidence="10" id="KW-1185">Reference proteome</keyword>
<feature type="transmembrane region" description="Helical" evidence="6">
    <location>
        <begin position="416"/>
        <end position="436"/>
    </location>
</feature>
<feature type="domain" description="Amino acid permease/ SLC12A" evidence="7">
    <location>
        <begin position="248"/>
        <end position="554"/>
    </location>
</feature>